<dbReference type="GO" id="GO:0008270">
    <property type="term" value="F:zinc ion binding"/>
    <property type="evidence" value="ECO:0007669"/>
    <property type="project" value="UniProtKB-KW"/>
</dbReference>
<protein>
    <recommendedName>
        <fullName evidence="7">C2H2-type domain-containing protein</fullName>
    </recommendedName>
</protein>
<dbReference type="SUPFAM" id="SSF57667">
    <property type="entry name" value="beta-beta-alpha zinc fingers"/>
    <property type="match status" value="2"/>
</dbReference>
<keyword evidence="2" id="KW-0677">Repeat</keyword>
<gene>
    <name evidence="8" type="ORF">Micbo1qcDRAFT_129095</name>
</gene>
<evidence type="ECO:0000256" key="5">
    <source>
        <dbReference type="PROSITE-ProRule" id="PRU00042"/>
    </source>
</evidence>
<dbReference type="PANTHER" id="PTHR23235">
    <property type="entry name" value="KRUEPPEL-LIKE TRANSCRIPTION FACTOR"/>
    <property type="match status" value="1"/>
</dbReference>
<keyword evidence="3 5" id="KW-0863">Zinc-finger</keyword>
<evidence type="ECO:0000313" key="9">
    <source>
        <dbReference type="Proteomes" id="UP000070501"/>
    </source>
</evidence>
<keyword evidence="4" id="KW-0862">Zinc</keyword>
<dbReference type="PROSITE" id="PS50157">
    <property type="entry name" value="ZINC_FINGER_C2H2_2"/>
    <property type="match status" value="4"/>
</dbReference>
<feature type="region of interest" description="Disordered" evidence="6">
    <location>
        <begin position="193"/>
        <end position="244"/>
    </location>
</feature>
<evidence type="ECO:0000313" key="8">
    <source>
        <dbReference type="EMBL" id="KXJ84795.1"/>
    </source>
</evidence>
<dbReference type="EMBL" id="KQ964330">
    <property type="protein sequence ID" value="KXJ84795.1"/>
    <property type="molecule type" value="Genomic_DNA"/>
</dbReference>
<evidence type="ECO:0000256" key="6">
    <source>
        <dbReference type="SAM" id="MobiDB-lite"/>
    </source>
</evidence>
<keyword evidence="9" id="KW-1185">Reference proteome</keyword>
<dbReference type="PANTHER" id="PTHR23235:SF120">
    <property type="entry name" value="KRUPPEL-LIKE FACTOR 15"/>
    <property type="match status" value="1"/>
</dbReference>
<dbReference type="AlphaFoldDB" id="A0A136III8"/>
<dbReference type="GO" id="GO:0000978">
    <property type="term" value="F:RNA polymerase II cis-regulatory region sequence-specific DNA binding"/>
    <property type="evidence" value="ECO:0007669"/>
    <property type="project" value="TreeGrafter"/>
</dbReference>
<keyword evidence="1" id="KW-0479">Metal-binding</keyword>
<evidence type="ECO:0000256" key="3">
    <source>
        <dbReference type="ARBA" id="ARBA00022771"/>
    </source>
</evidence>
<organism evidence="8 9">
    <name type="scientific">Microdochium bolleyi</name>
    <dbReference type="NCBI Taxonomy" id="196109"/>
    <lineage>
        <taxon>Eukaryota</taxon>
        <taxon>Fungi</taxon>
        <taxon>Dikarya</taxon>
        <taxon>Ascomycota</taxon>
        <taxon>Pezizomycotina</taxon>
        <taxon>Sordariomycetes</taxon>
        <taxon>Xylariomycetidae</taxon>
        <taxon>Xylariales</taxon>
        <taxon>Microdochiaceae</taxon>
        <taxon>Microdochium</taxon>
    </lineage>
</organism>
<feature type="domain" description="C2H2-type" evidence="7">
    <location>
        <begin position="272"/>
        <end position="301"/>
    </location>
</feature>
<dbReference type="Pfam" id="PF00096">
    <property type="entry name" value="zf-C2H2"/>
    <property type="match status" value="3"/>
</dbReference>
<evidence type="ECO:0000256" key="2">
    <source>
        <dbReference type="ARBA" id="ARBA00022737"/>
    </source>
</evidence>
<proteinExistence type="predicted"/>
<accession>A0A136III8</accession>
<dbReference type="GO" id="GO:0000981">
    <property type="term" value="F:DNA-binding transcription factor activity, RNA polymerase II-specific"/>
    <property type="evidence" value="ECO:0007669"/>
    <property type="project" value="TreeGrafter"/>
</dbReference>
<dbReference type="InterPro" id="IPR036236">
    <property type="entry name" value="Znf_C2H2_sf"/>
</dbReference>
<dbReference type="SMART" id="SM00355">
    <property type="entry name" value="ZnF_C2H2"/>
    <property type="match status" value="4"/>
</dbReference>
<dbReference type="InterPro" id="IPR013087">
    <property type="entry name" value="Znf_C2H2_type"/>
</dbReference>
<evidence type="ECO:0000256" key="1">
    <source>
        <dbReference type="ARBA" id="ARBA00022723"/>
    </source>
</evidence>
<dbReference type="OrthoDB" id="427030at2759"/>
<feature type="domain" description="C2H2-type" evidence="7">
    <location>
        <begin position="242"/>
        <end position="271"/>
    </location>
</feature>
<dbReference type="STRING" id="196109.A0A136III8"/>
<sequence>IALSTPPPVGPGWNRWTTQPPSPEYGLIHGTAFVQYDARATIPAVMQRPVDASQYMVGNAYTMAPPMAMHTPHYQGHPQYGFVRCVTPPSPASLLPSFRHYQDDWPRVMCMDAEDNDASMNYMRDTRHQSYIQDQLHASNVEREQLMPPSSPASMKDAIVTKTITPNITADSEKQTEFHTDVDTLMKTIQVRDEAAQTPAPVGRVEARYPSPPHHESKIKSCSPGTSPEATGTSSRTSRKRHMCSLPQCNKRFAQKTRLGIHERSHSGEKPYLCKQPGCGQRFSQLGNVKTHERRHTGEKPYHCEICGKAFAQRGNVRAHKEVHNNFKRFSCRLDGCQKKFSQLGNMKTHQNKFHAETIKTLTAKFAGILQAGGELQGDDKELFEYFAIHYKNSNKGIKGRGKDRKVNTVTSAPAVPSSHYPVPQAPHHSMAHGLPYPVVGSSSTFGHYGTYNMLMAHDARRGYEGYGMDHDSVSASSTTGTLYDEGHHFAGRYQQRVY</sequence>
<name>A0A136III8_9PEZI</name>
<dbReference type="FunFam" id="3.30.160.60:FF:000557">
    <property type="entry name" value="zinc finger and SCAN domain-containing protein 29"/>
    <property type="match status" value="1"/>
</dbReference>
<feature type="domain" description="C2H2-type" evidence="7">
    <location>
        <begin position="302"/>
        <end position="329"/>
    </location>
</feature>
<feature type="non-terminal residue" evidence="8">
    <location>
        <position position="1"/>
    </location>
</feature>
<dbReference type="PROSITE" id="PS00028">
    <property type="entry name" value="ZINC_FINGER_C2H2_1"/>
    <property type="match status" value="4"/>
</dbReference>
<dbReference type="Gene3D" id="3.30.160.60">
    <property type="entry name" value="Classic Zinc Finger"/>
    <property type="match status" value="4"/>
</dbReference>
<feature type="compositionally biased region" description="Polar residues" evidence="6">
    <location>
        <begin position="223"/>
        <end position="236"/>
    </location>
</feature>
<dbReference type="FunFam" id="3.30.160.60:FF:002343">
    <property type="entry name" value="Zinc finger protein 33A"/>
    <property type="match status" value="1"/>
</dbReference>
<dbReference type="Proteomes" id="UP000070501">
    <property type="component" value="Unassembled WGS sequence"/>
</dbReference>
<evidence type="ECO:0000259" key="7">
    <source>
        <dbReference type="PROSITE" id="PS50157"/>
    </source>
</evidence>
<feature type="domain" description="C2H2-type" evidence="7">
    <location>
        <begin position="330"/>
        <end position="356"/>
    </location>
</feature>
<reference evidence="9" key="1">
    <citation type="submission" date="2016-02" db="EMBL/GenBank/DDBJ databases">
        <title>Draft genome sequence of Microdochium bolleyi, a fungal endophyte of beachgrass.</title>
        <authorList>
            <consortium name="DOE Joint Genome Institute"/>
            <person name="David A.S."/>
            <person name="May G."/>
            <person name="Haridas S."/>
            <person name="Lim J."/>
            <person name="Wang M."/>
            <person name="Labutti K."/>
            <person name="Lipzen A."/>
            <person name="Barry K."/>
            <person name="Grigoriev I.V."/>
        </authorList>
    </citation>
    <scope>NUCLEOTIDE SEQUENCE [LARGE SCALE GENOMIC DNA]</scope>
    <source>
        <strain evidence="9">J235TASD1</strain>
    </source>
</reference>
<dbReference type="InParanoid" id="A0A136III8"/>
<evidence type="ECO:0000256" key="4">
    <source>
        <dbReference type="ARBA" id="ARBA00022833"/>
    </source>
</evidence>